<dbReference type="PROSITE" id="PS50949">
    <property type="entry name" value="HTH_GNTR"/>
    <property type="match status" value="1"/>
</dbReference>
<evidence type="ECO:0000256" key="1">
    <source>
        <dbReference type="ARBA" id="ARBA00023015"/>
    </source>
</evidence>
<gene>
    <name evidence="5" type="ORF">SAMN02982922_5453</name>
</gene>
<dbReference type="EMBL" id="FXBL01000004">
    <property type="protein sequence ID" value="SMH56085.1"/>
    <property type="molecule type" value="Genomic_DNA"/>
</dbReference>
<dbReference type="PANTHER" id="PTHR43537:SF49">
    <property type="entry name" value="TRANSCRIPTIONAL REGULATORY PROTEIN"/>
    <property type="match status" value="1"/>
</dbReference>
<dbReference type="CDD" id="cd07377">
    <property type="entry name" value="WHTH_GntR"/>
    <property type="match status" value="1"/>
</dbReference>
<dbReference type="SMART" id="SM00895">
    <property type="entry name" value="FCD"/>
    <property type="match status" value="1"/>
</dbReference>
<dbReference type="GO" id="GO:0043565">
    <property type="term" value="F:sequence-specific DNA binding"/>
    <property type="evidence" value="ECO:0007669"/>
    <property type="project" value="InterPro"/>
</dbReference>
<reference evidence="5 6" key="1">
    <citation type="submission" date="2017-04" db="EMBL/GenBank/DDBJ databases">
        <authorList>
            <person name="Afonso C.L."/>
            <person name="Miller P.J."/>
            <person name="Scott M.A."/>
            <person name="Spackman E."/>
            <person name="Goraichik I."/>
            <person name="Dimitrov K.M."/>
            <person name="Suarez D.L."/>
            <person name="Swayne D.E."/>
        </authorList>
    </citation>
    <scope>NUCLEOTIDE SEQUENCE [LARGE SCALE GENOMIC DNA]</scope>
    <source>
        <strain evidence="5 6">B5P</strain>
    </source>
</reference>
<dbReference type="InterPro" id="IPR011711">
    <property type="entry name" value="GntR_C"/>
</dbReference>
<dbReference type="Gene3D" id="1.10.10.10">
    <property type="entry name" value="Winged helix-like DNA-binding domain superfamily/Winged helix DNA-binding domain"/>
    <property type="match status" value="1"/>
</dbReference>
<dbReference type="InterPro" id="IPR008920">
    <property type="entry name" value="TF_FadR/GntR_C"/>
</dbReference>
<dbReference type="PANTHER" id="PTHR43537">
    <property type="entry name" value="TRANSCRIPTIONAL REGULATOR, GNTR FAMILY"/>
    <property type="match status" value="1"/>
</dbReference>
<dbReference type="SUPFAM" id="SSF46785">
    <property type="entry name" value="Winged helix' DNA-binding domain"/>
    <property type="match status" value="1"/>
</dbReference>
<dbReference type="SMART" id="SM00345">
    <property type="entry name" value="HTH_GNTR"/>
    <property type="match status" value="1"/>
</dbReference>
<keyword evidence="3" id="KW-0804">Transcription</keyword>
<dbReference type="InterPro" id="IPR036388">
    <property type="entry name" value="WH-like_DNA-bd_sf"/>
</dbReference>
<dbReference type="InterPro" id="IPR000524">
    <property type="entry name" value="Tscrpt_reg_HTH_GntR"/>
</dbReference>
<dbReference type="InterPro" id="IPR000485">
    <property type="entry name" value="AsnC-type_HTH_dom"/>
</dbReference>
<dbReference type="Pfam" id="PF07729">
    <property type="entry name" value="FCD"/>
    <property type="match status" value="1"/>
</dbReference>
<organism evidence="5 6">
    <name type="scientific">Mesorhizobium australicum</name>
    <dbReference type="NCBI Taxonomy" id="536018"/>
    <lineage>
        <taxon>Bacteria</taxon>
        <taxon>Pseudomonadati</taxon>
        <taxon>Pseudomonadota</taxon>
        <taxon>Alphaproteobacteria</taxon>
        <taxon>Hyphomicrobiales</taxon>
        <taxon>Phyllobacteriaceae</taxon>
        <taxon>Mesorhizobium</taxon>
    </lineage>
</organism>
<feature type="domain" description="HTH gntR-type" evidence="4">
    <location>
        <begin position="6"/>
        <end position="72"/>
    </location>
</feature>
<dbReference type="Pfam" id="PF00392">
    <property type="entry name" value="GntR"/>
    <property type="match status" value="1"/>
</dbReference>
<dbReference type="GO" id="GO:0003700">
    <property type="term" value="F:DNA-binding transcription factor activity"/>
    <property type="evidence" value="ECO:0007669"/>
    <property type="project" value="InterPro"/>
</dbReference>
<sequence>MGDKEASQSLKALLGIRDLIMSGRIAAGERLSEIPLAEQLGISRTPVRAALARLEQEGLLEKTRSGSYFARAFTIEEVMDALELRGVLEGTAARLAAERGADPRKLSDILYVVDAIGRAIEPGPAEMDFEAYVQGNDEFHRLLAGLAGSETIRREIERAVRLPFASPSAFLEKQEDVPVFRRSLVGAQEQHRAILEAIEKREGARAEAIAREHARLARRNLEYVLHRDPSLMQRIPALTLVRPDEEAERDTRPTDWMSSAFRRL</sequence>
<dbReference type="PRINTS" id="PR00033">
    <property type="entry name" value="HTHASNC"/>
</dbReference>
<dbReference type="InterPro" id="IPR036390">
    <property type="entry name" value="WH_DNA-bd_sf"/>
</dbReference>
<dbReference type="RefSeq" id="WP_085467036.1">
    <property type="nucleotide sequence ID" value="NZ_FXBL01000004.1"/>
</dbReference>
<dbReference type="Proteomes" id="UP000193083">
    <property type="component" value="Unassembled WGS sequence"/>
</dbReference>
<proteinExistence type="predicted"/>
<dbReference type="OrthoDB" id="7192778at2"/>
<dbReference type="AlphaFoldDB" id="A0A1X7PXA6"/>
<dbReference type="Gene3D" id="1.20.120.530">
    <property type="entry name" value="GntR ligand-binding domain-like"/>
    <property type="match status" value="1"/>
</dbReference>
<evidence type="ECO:0000256" key="3">
    <source>
        <dbReference type="ARBA" id="ARBA00023163"/>
    </source>
</evidence>
<evidence type="ECO:0000313" key="5">
    <source>
        <dbReference type="EMBL" id="SMH56085.1"/>
    </source>
</evidence>
<keyword evidence="2" id="KW-0238">DNA-binding</keyword>
<accession>A0A1X7PXA6</accession>
<keyword evidence="1" id="KW-0805">Transcription regulation</keyword>
<dbReference type="SUPFAM" id="SSF48008">
    <property type="entry name" value="GntR ligand-binding domain-like"/>
    <property type="match status" value="1"/>
</dbReference>
<evidence type="ECO:0000259" key="4">
    <source>
        <dbReference type="PROSITE" id="PS50949"/>
    </source>
</evidence>
<protein>
    <submittedName>
        <fullName evidence="5">Transcriptional regulator, GntR family</fullName>
    </submittedName>
</protein>
<evidence type="ECO:0000313" key="6">
    <source>
        <dbReference type="Proteomes" id="UP000193083"/>
    </source>
</evidence>
<dbReference type="PRINTS" id="PR00035">
    <property type="entry name" value="HTHGNTR"/>
</dbReference>
<keyword evidence="6" id="KW-1185">Reference proteome</keyword>
<name>A0A1X7PXA6_9HYPH</name>
<evidence type="ECO:0000256" key="2">
    <source>
        <dbReference type="ARBA" id="ARBA00023125"/>
    </source>
</evidence>